<feature type="transmembrane region" description="Helical" evidence="6">
    <location>
        <begin position="218"/>
        <end position="236"/>
    </location>
</feature>
<feature type="transmembrane region" description="Helical" evidence="6">
    <location>
        <begin position="45"/>
        <end position="64"/>
    </location>
</feature>
<comment type="subcellular location">
    <subcellularLocation>
        <location evidence="1">Membrane</location>
        <topology evidence="1">Multi-pass membrane protein</topology>
    </subcellularLocation>
</comment>
<dbReference type="PANTHER" id="PTHR33048">
    <property type="entry name" value="PTH11-LIKE INTEGRAL MEMBRANE PROTEIN (AFU_ORTHOLOGUE AFUA_5G11245)"/>
    <property type="match status" value="1"/>
</dbReference>
<sequence>MALNPSTTFMVEIWLYLGFSLMIVAIRSGARWRQTGFKGLAPDDYLAILAGLLFTTGTTAAYFVETHWHGLANNAMSNEQRAALDADSDEYHQRVRGSQTHILGWLTYATLHWCLKLCWLFFFRRLGYGVSNMALKVNVGFAAVGVTSFGVFFTILCSCWSIYKKWQIYPDPGDTCYPAVSRVQVWTTFWTNLTTDLYIMSIPLPMIWSARIPGAKKLVLSALFCGGLVTVTFGGLRSGSILSGGAEGPRRAAIWSCRELFVAMLVTNPPILIPSIRHGVRRASLGCSTYDGSGPAGAPGIEKSPSSLQLTTIGGERRKKAPFKHPFSLPGTTFYERYGSEDNIVEGGEESAGATKTGDGRVGEGIVVTTRWEVKYETLKHGEVMRKNFWWLVKDDIP</sequence>
<organism evidence="8 9">
    <name type="scientific">Fusarium floridanum</name>
    <dbReference type="NCBI Taxonomy" id="1325733"/>
    <lineage>
        <taxon>Eukaryota</taxon>
        <taxon>Fungi</taxon>
        <taxon>Dikarya</taxon>
        <taxon>Ascomycota</taxon>
        <taxon>Pezizomycotina</taxon>
        <taxon>Sordariomycetes</taxon>
        <taxon>Hypocreomycetidae</taxon>
        <taxon>Hypocreales</taxon>
        <taxon>Nectriaceae</taxon>
        <taxon>Fusarium</taxon>
        <taxon>Fusarium solani species complex</taxon>
    </lineage>
</organism>
<dbReference type="Proteomes" id="UP000287972">
    <property type="component" value="Unassembled WGS sequence"/>
</dbReference>
<feature type="transmembrane region" description="Helical" evidence="6">
    <location>
        <begin position="102"/>
        <end position="123"/>
    </location>
</feature>
<evidence type="ECO:0000313" key="8">
    <source>
        <dbReference type="EMBL" id="RSL55439.1"/>
    </source>
</evidence>
<name>A0A428PQR8_9HYPO</name>
<keyword evidence="9" id="KW-1185">Reference proteome</keyword>
<evidence type="ECO:0000256" key="2">
    <source>
        <dbReference type="ARBA" id="ARBA00022692"/>
    </source>
</evidence>
<evidence type="ECO:0000259" key="7">
    <source>
        <dbReference type="Pfam" id="PF20684"/>
    </source>
</evidence>
<dbReference type="AlphaFoldDB" id="A0A428PQR8"/>
<gene>
    <name evidence="8" type="ORF">CEP51_014547</name>
</gene>
<dbReference type="EMBL" id="NKCL01000688">
    <property type="protein sequence ID" value="RSL55439.1"/>
    <property type="molecule type" value="Genomic_DNA"/>
</dbReference>
<keyword evidence="3 6" id="KW-1133">Transmembrane helix</keyword>
<keyword evidence="4 6" id="KW-0472">Membrane</keyword>
<feature type="transmembrane region" description="Helical" evidence="6">
    <location>
        <begin position="6"/>
        <end position="25"/>
    </location>
</feature>
<feature type="transmembrane region" description="Helical" evidence="6">
    <location>
        <begin position="135"/>
        <end position="163"/>
    </location>
</feature>
<proteinExistence type="inferred from homology"/>
<dbReference type="GO" id="GO:0016020">
    <property type="term" value="C:membrane"/>
    <property type="evidence" value="ECO:0007669"/>
    <property type="project" value="UniProtKB-SubCell"/>
</dbReference>
<feature type="domain" description="Rhodopsin" evidence="7">
    <location>
        <begin position="29"/>
        <end position="275"/>
    </location>
</feature>
<dbReference type="InterPro" id="IPR049326">
    <property type="entry name" value="Rhodopsin_dom_fungi"/>
</dbReference>
<comment type="caution">
    <text evidence="8">The sequence shown here is derived from an EMBL/GenBank/DDBJ whole genome shotgun (WGS) entry which is preliminary data.</text>
</comment>
<dbReference type="PANTHER" id="PTHR33048:SF2">
    <property type="entry name" value="SRPK"/>
    <property type="match status" value="1"/>
</dbReference>
<evidence type="ECO:0000313" key="9">
    <source>
        <dbReference type="Proteomes" id="UP000287972"/>
    </source>
</evidence>
<evidence type="ECO:0000256" key="6">
    <source>
        <dbReference type="SAM" id="Phobius"/>
    </source>
</evidence>
<protein>
    <recommendedName>
        <fullName evidence="7">Rhodopsin domain-containing protein</fullName>
    </recommendedName>
</protein>
<keyword evidence="2 6" id="KW-0812">Transmembrane</keyword>
<evidence type="ECO:0000256" key="5">
    <source>
        <dbReference type="ARBA" id="ARBA00038359"/>
    </source>
</evidence>
<evidence type="ECO:0000256" key="3">
    <source>
        <dbReference type="ARBA" id="ARBA00022989"/>
    </source>
</evidence>
<reference evidence="8 9" key="1">
    <citation type="submission" date="2017-06" db="EMBL/GenBank/DDBJ databases">
        <title>Comparative genomic analysis of Ambrosia Fusariam Clade fungi.</title>
        <authorList>
            <person name="Stajich J.E."/>
            <person name="Carrillo J."/>
            <person name="Kijimoto T."/>
            <person name="Eskalen A."/>
            <person name="O'Donnell K."/>
            <person name="Kasson M."/>
        </authorList>
    </citation>
    <scope>NUCLEOTIDE SEQUENCE [LARGE SCALE GENOMIC DNA]</scope>
    <source>
        <strain evidence="8 9">NRRL62606</strain>
    </source>
</reference>
<accession>A0A428PQR8</accession>
<comment type="similarity">
    <text evidence="5">Belongs to the SAT4 family.</text>
</comment>
<dbReference type="Pfam" id="PF20684">
    <property type="entry name" value="Fung_rhodopsin"/>
    <property type="match status" value="1"/>
</dbReference>
<evidence type="ECO:0000256" key="1">
    <source>
        <dbReference type="ARBA" id="ARBA00004141"/>
    </source>
</evidence>
<dbReference type="InterPro" id="IPR052337">
    <property type="entry name" value="SAT4-like"/>
</dbReference>
<evidence type="ECO:0000256" key="4">
    <source>
        <dbReference type="ARBA" id="ARBA00023136"/>
    </source>
</evidence>